<gene>
    <name evidence="3" type="ORF">HNR42_002893</name>
</gene>
<dbReference type="AlphaFoldDB" id="A0A841I6C4"/>
<evidence type="ECO:0000313" key="3">
    <source>
        <dbReference type="EMBL" id="MBB6099452.1"/>
    </source>
</evidence>
<feature type="region of interest" description="Disordered" evidence="2">
    <location>
        <begin position="1"/>
        <end position="20"/>
    </location>
</feature>
<comment type="caution">
    <text evidence="3">The sequence shown here is derived from an EMBL/GenBank/DDBJ whole genome shotgun (WGS) entry which is preliminary data.</text>
</comment>
<evidence type="ECO:0000256" key="1">
    <source>
        <dbReference type="SAM" id="Coils"/>
    </source>
</evidence>
<protein>
    <submittedName>
        <fullName evidence="3">Uncharacterized protein</fullName>
    </submittedName>
</protein>
<evidence type="ECO:0000256" key="2">
    <source>
        <dbReference type="SAM" id="MobiDB-lite"/>
    </source>
</evidence>
<dbReference type="Proteomes" id="UP000569951">
    <property type="component" value="Unassembled WGS sequence"/>
</dbReference>
<sequence>MNKTMALRAHPNPPSRDARPAELIERYYQQRLDELRERHAREIERLEQQRDQATRTLEEATAHGPRTQSFERLLLQALKEAEAYLGTTRRRDLSNLSSAALQGIFEQIGRSNPHSASAVIAAIPLGAQRALGIELHQRWLQSRERQRRQPFPYKAAL</sequence>
<dbReference type="RefSeq" id="WP_183988202.1">
    <property type="nucleotide sequence ID" value="NZ_JACHHG010000011.1"/>
</dbReference>
<dbReference type="EMBL" id="JACHHG010000011">
    <property type="protein sequence ID" value="MBB6099452.1"/>
    <property type="molecule type" value="Genomic_DNA"/>
</dbReference>
<feature type="coiled-coil region" evidence="1">
    <location>
        <begin position="29"/>
        <end position="63"/>
    </location>
</feature>
<proteinExistence type="predicted"/>
<keyword evidence="1" id="KW-0175">Coiled coil</keyword>
<organism evidence="3 4">
    <name type="scientific">Deinobacterium chartae</name>
    <dbReference type="NCBI Taxonomy" id="521158"/>
    <lineage>
        <taxon>Bacteria</taxon>
        <taxon>Thermotogati</taxon>
        <taxon>Deinococcota</taxon>
        <taxon>Deinococci</taxon>
        <taxon>Deinococcales</taxon>
        <taxon>Deinococcaceae</taxon>
        <taxon>Deinobacterium</taxon>
    </lineage>
</organism>
<accession>A0A841I6C4</accession>
<keyword evidence="4" id="KW-1185">Reference proteome</keyword>
<name>A0A841I6C4_9DEIO</name>
<evidence type="ECO:0000313" key="4">
    <source>
        <dbReference type="Proteomes" id="UP000569951"/>
    </source>
</evidence>
<reference evidence="3 4" key="1">
    <citation type="submission" date="2020-08" db="EMBL/GenBank/DDBJ databases">
        <title>Genomic Encyclopedia of Type Strains, Phase IV (KMG-IV): sequencing the most valuable type-strain genomes for metagenomic binning, comparative biology and taxonomic classification.</title>
        <authorList>
            <person name="Goeker M."/>
        </authorList>
    </citation>
    <scope>NUCLEOTIDE SEQUENCE [LARGE SCALE GENOMIC DNA]</scope>
    <source>
        <strain evidence="3 4">DSM 21458</strain>
    </source>
</reference>